<dbReference type="OrthoDB" id="8666056at2"/>
<evidence type="ECO:0000313" key="2">
    <source>
        <dbReference type="Proteomes" id="UP000186323"/>
    </source>
</evidence>
<gene>
    <name evidence="1" type="ORF">DESPIGER_0313</name>
</gene>
<dbReference type="EMBL" id="LT630450">
    <property type="protein sequence ID" value="SFV72205.1"/>
    <property type="molecule type" value="Genomic_DNA"/>
</dbReference>
<dbReference type="RefSeq" id="WP_072332191.1">
    <property type="nucleotide sequence ID" value="NZ_LT630450.1"/>
</dbReference>
<dbReference type="AlphaFoldDB" id="A0A1K1LBX0"/>
<dbReference type="Gene3D" id="1.10.150.400">
    <property type="match status" value="1"/>
</dbReference>
<dbReference type="KEGG" id="dpg:DESPIGER_0313"/>
<dbReference type="InterPro" id="IPR007739">
    <property type="entry name" value="RgpF"/>
</dbReference>
<dbReference type="GO" id="GO:0016787">
    <property type="term" value="F:hydrolase activity"/>
    <property type="evidence" value="ECO:0007669"/>
    <property type="project" value="UniProtKB-KW"/>
</dbReference>
<dbReference type="InterPro" id="IPR036412">
    <property type="entry name" value="HAD-like_sf"/>
</dbReference>
<sequence>MFHRIMAALCLLPASFIVFGRKWFSALRLGPWYFFGKVIKAGPLLVRKRGRLFNLIVFYPMRAGIETAHRRNLKFVARSALRICLRPLQRWLGILPAALPSADPACALPPAPPLPPLSQDSLVRMVQAPSVRVLSLDIFDTLLTRPVIDDPRDIFHLVAARVNEELHLDFVALRWHAEKELGDPYATLDDIYAHIQRRHGLSPETAARLKHEEMLCERTLLQPRPGMLELCRAARAAGKRIIAVSDMYLPSSFLLQVLHEKGFAAVETVYVSAEHKARKSDSGALFDIMLRKEQVDAANVLHMGDDTRSDVAIPLGRGMAAVHIPSVRQMLRARGGDMAAVLLATARQEPLWGLLLGQAIDRIFARPERSPETLDRCPDTAAFSRLALGPLVTALCLRARDIAMREGCPRVYYASRDGWLPSRVHAVLQEKLGGPEGVYFHAGRRAYFPFLADSFIDYARTRKVAADMDSYTLADLLRGHFGADAAPLLALLSPAEQTLPFCKQQDQCLGILKRLEPQITGLMEGRKARARRYYATVFPKDAQRFLVFDVGYSGSVATALSAITGKPCDKLYCWQTTANHTADRQNGTKTFLLIPEEDYSPYHLILEEMFSPCCGGVVDFDAQGHPRHEAFAPSPAMRGALDSAHASCLDYVQATLDRFGQYSPLLAGARADGALEIFRQWFQKKPLSNRAALRDIIFPDPVYLERPLSLEDKLDSHLAHATVFTATGFDDAANVLPLSSLPCPPCQDPPRTGLHIHIYNGALAQEFSRYLQQFPVPFDVFVTHVKAADRCHLQTLFNQDVLPRARAVTIVQTPNRGRDVAPWLSGIGQALQEYDLCCHVHAKESVQMGFGPSWRTYLLDNLLRPEAVRTTLAAFAKDPLLGCIFPSIYTCLRDVMLDVAVPLYGSNEEYRMITGLLARMELPATYGRSEQFFSGGTMFWYRPQALQPLLECGLRFEDFPEEPIGVGGTLAHALERVPPLVCTRRGYRVRSLTCFPSIQYPPERFQD</sequence>
<dbReference type="Gene3D" id="3.40.50.1000">
    <property type="entry name" value="HAD superfamily/HAD-like"/>
    <property type="match status" value="1"/>
</dbReference>
<proteinExistence type="predicted"/>
<dbReference type="InterPro" id="IPR023214">
    <property type="entry name" value="HAD_sf"/>
</dbReference>
<accession>A0A1K1LBX0</accession>
<evidence type="ECO:0000313" key="1">
    <source>
        <dbReference type="EMBL" id="SFV72205.1"/>
    </source>
</evidence>
<reference evidence="2" key="1">
    <citation type="submission" date="2016-10" db="EMBL/GenBank/DDBJ databases">
        <authorList>
            <person name="Wegmann U."/>
        </authorList>
    </citation>
    <scope>NUCLEOTIDE SEQUENCE [LARGE SCALE GENOMIC DNA]</scope>
</reference>
<organism evidence="1 2">
    <name type="scientific">Desulfovibrio piger</name>
    <dbReference type="NCBI Taxonomy" id="901"/>
    <lineage>
        <taxon>Bacteria</taxon>
        <taxon>Pseudomonadati</taxon>
        <taxon>Thermodesulfobacteriota</taxon>
        <taxon>Desulfovibrionia</taxon>
        <taxon>Desulfovibrionales</taxon>
        <taxon>Desulfovibrionaceae</taxon>
        <taxon>Desulfovibrio</taxon>
    </lineage>
</organism>
<name>A0A1K1LBX0_9BACT</name>
<keyword evidence="2" id="KW-1185">Reference proteome</keyword>
<dbReference type="Proteomes" id="UP000186323">
    <property type="component" value="Chromosome I"/>
</dbReference>
<dbReference type="Pfam" id="PF05045">
    <property type="entry name" value="RgpF"/>
    <property type="match status" value="1"/>
</dbReference>
<protein>
    <submittedName>
        <fullName evidence="1">Predicted hydrolase (HAD superfamily)</fullName>
    </submittedName>
</protein>
<keyword evidence="1" id="KW-0378">Hydrolase</keyword>
<dbReference type="SUPFAM" id="SSF56784">
    <property type="entry name" value="HAD-like"/>
    <property type="match status" value="1"/>
</dbReference>